<organism evidence="2">
    <name type="scientific">marine sediment metagenome</name>
    <dbReference type="NCBI Taxonomy" id="412755"/>
    <lineage>
        <taxon>unclassified sequences</taxon>
        <taxon>metagenomes</taxon>
        <taxon>ecological metagenomes</taxon>
    </lineage>
</organism>
<dbReference type="PANTHER" id="PTHR30548:SF2">
    <property type="entry name" value="2-HYDROXYACYL-COA DEHYDRATASE,D-COMPONENT"/>
    <property type="match status" value="1"/>
</dbReference>
<dbReference type="Pfam" id="PF06050">
    <property type="entry name" value="HGD-D"/>
    <property type="match status" value="1"/>
</dbReference>
<evidence type="ECO:0000313" key="2">
    <source>
        <dbReference type="EMBL" id="GAG52068.1"/>
    </source>
</evidence>
<dbReference type="PANTHER" id="PTHR30548">
    <property type="entry name" value="2-HYDROXYGLUTARYL-COA DEHYDRATASE, D-COMPONENT-RELATED"/>
    <property type="match status" value="1"/>
</dbReference>
<sequence length="225" mass="25849">YWDEGGEMMRYYQQEYRKLVAFLEEQTGNKLDEDKLRQCCKEAKKQDEYVAEIYDLRRAVPNPVPAVFNLMMFATRFMSSGTPQATKVMETMYEVVKERYKKGEGVLPREKARAGFVYLGHFTMGGEFWRWLEHNGISVIMEGLAILGHQHYTINTSTVDTMLDSLAGQAHNMIMTKQIRGPLDYPGQWFEDIATLAKDLNIDCAIYLGTLGCKNTWGGVKVLMK</sequence>
<feature type="non-terminal residue" evidence="2">
    <location>
        <position position="225"/>
    </location>
</feature>
<feature type="non-terminal residue" evidence="2">
    <location>
        <position position="1"/>
    </location>
</feature>
<dbReference type="EMBL" id="BARS01053514">
    <property type="protein sequence ID" value="GAG52068.1"/>
    <property type="molecule type" value="Genomic_DNA"/>
</dbReference>
<comment type="caution">
    <text evidence="2">The sequence shown here is derived from an EMBL/GenBank/DDBJ whole genome shotgun (WGS) entry which is preliminary data.</text>
</comment>
<name>X0YUS8_9ZZZZ</name>
<proteinExistence type="inferred from homology"/>
<dbReference type="AlphaFoldDB" id="X0YUS8"/>
<protein>
    <recommendedName>
        <fullName evidence="3">2-hydroxyacyl-CoA dehydratase</fullName>
    </recommendedName>
</protein>
<evidence type="ECO:0008006" key="3">
    <source>
        <dbReference type="Google" id="ProtNLM"/>
    </source>
</evidence>
<comment type="similarity">
    <text evidence="1">Belongs to the FldB/FldC dehydratase alpha/beta subunit family.</text>
</comment>
<gene>
    <name evidence="2" type="ORF">S01H1_79394</name>
</gene>
<dbReference type="InterPro" id="IPR010327">
    <property type="entry name" value="FldB/FldC_alpha/beta"/>
</dbReference>
<reference evidence="2" key="1">
    <citation type="journal article" date="2014" name="Front. Microbiol.">
        <title>High frequency of phylogenetically diverse reductive dehalogenase-homologous genes in deep subseafloor sedimentary metagenomes.</title>
        <authorList>
            <person name="Kawai M."/>
            <person name="Futagami T."/>
            <person name="Toyoda A."/>
            <person name="Takaki Y."/>
            <person name="Nishi S."/>
            <person name="Hori S."/>
            <person name="Arai W."/>
            <person name="Tsubouchi T."/>
            <person name="Morono Y."/>
            <person name="Uchiyama I."/>
            <person name="Ito T."/>
            <person name="Fujiyama A."/>
            <person name="Inagaki F."/>
            <person name="Takami H."/>
        </authorList>
    </citation>
    <scope>NUCLEOTIDE SEQUENCE</scope>
    <source>
        <strain evidence="2">Expedition CK06-06</strain>
    </source>
</reference>
<evidence type="ECO:0000256" key="1">
    <source>
        <dbReference type="ARBA" id="ARBA00005806"/>
    </source>
</evidence>
<dbReference type="Gene3D" id="1.20.1270.370">
    <property type="match status" value="1"/>
</dbReference>
<dbReference type="Gene3D" id="3.40.50.11900">
    <property type="match status" value="1"/>
</dbReference>
<accession>X0YUS8</accession>